<feature type="transmembrane region" description="Helical" evidence="1">
    <location>
        <begin position="152"/>
        <end position="177"/>
    </location>
</feature>
<reference evidence="3 4" key="1">
    <citation type="journal article" date="2011" name="Stand. Genomic Sci.">
        <title>Complete genome sequence of the gliding, heparinolytic Pedobacter saltans type strain (113).</title>
        <authorList>
            <person name="Liolios K."/>
            <person name="Sikorski J."/>
            <person name="Lu M."/>
            <person name="Nolan M."/>
            <person name="Lapidus A."/>
            <person name="Lucas S."/>
            <person name="Hammon N."/>
            <person name="Deshpande S."/>
            <person name="Cheng J.F."/>
            <person name="Tapia R."/>
            <person name="Han C."/>
            <person name="Goodwin L."/>
            <person name="Pitluck S."/>
            <person name="Huntemann M."/>
            <person name="Ivanova N."/>
            <person name="Pagani I."/>
            <person name="Mavromatis K."/>
            <person name="Ovchinikova G."/>
            <person name="Pati A."/>
            <person name="Chen A."/>
            <person name="Palaniappan K."/>
            <person name="Land M."/>
            <person name="Hauser L."/>
            <person name="Brambilla E.M."/>
            <person name="Kotsyurbenko O."/>
            <person name="Rohde M."/>
            <person name="Tindall B.J."/>
            <person name="Abt B."/>
            <person name="Goker M."/>
            <person name="Detter J.C."/>
            <person name="Woyke T."/>
            <person name="Bristow J."/>
            <person name="Eisen J.A."/>
            <person name="Markowitz V."/>
            <person name="Hugenholtz P."/>
            <person name="Klenk H.P."/>
            <person name="Kyrpides N.C."/>
        </authorList>
    </citation>
    <scope>NUCLEOTIDE SEQUENCE [LARGE SCALE GENOMIC DNA]</scope>
    <source>
        <strain evidence="4">ATCC 51119 / DSM 12145 / JCM 21818 / LMG 10337 / NBRC 100064 / NCIMB 13643</strain>
    </source>
</reference>
<dbReference type="RefSeq" id="WP_013631458.1">
    <property type="nucleotide sequence ID" value="NC_015177.1"/>
</dbReference>
<evidence type="ECO:0000313" key="3">
    <source>
        <dbReference type="EMBL" id="ADY50955.1"/>
    </source>
</evidence>
<keyword evidence="1" id="KW-1133">Transmembrane helix</keyword>
<feature type="transmembrane region" description="Helical" evidence="1">
    <location>
        <begin position="6"/>
        <end position="30"/>
    </location>
</feature>
<evidence type="ECO:0000259" key="2">
    <source>
        <dbReference type="Pfam" id="PF13386"/>
    </source>
</evidence>
<dbReference type="Pfam" id="PF13386">
    <property type="entry name" value="DsbD_2"/>
    <property type="match status" value="1"/>
</dbReference>
<dbReference type="InterPro" id="IPR039447">
    <property type="entry name" value="UreH-like_TM_dom"/>
</dbReference>
<dbReference type="KEGG" id="psn:Pedsa_0373"/>
<dbReference type="eggNOG" id="COG2836">
    <property type="taxonomic scope" value="Bacteria"/>
</dbReference>
<keyword evidence="1" id="KW-0472">Membrane</keyword>
<feature type="transmembrane region" description="Helical" evidence="1">
    <location>
        <begin position="76"/>
        <end position="94"/>
    </location>
</feature>
<evidence type="ECO:0000313" key="4">
    <source>
        <dbReference type="Proteomes" id="UP000000310"/>
    </source>
</evidence>
<dbReference type="Proteomes" id="UP000000310">
    <property type="component" value="Chromosome"/>
</dbReference>
<dbReference type="EMBL" id="CP002545">
    <property type="protein sequence ID" value="ADY50955.1"/>
    <property type="molecule type" value="Genomic_DNA"/>
</dbReference>
<gene>
    <name evidence="3" type="ordered locus">Pedsa_0373</name>
</gene>
<reference evidence="4" key="2">
    <citation type="submission" date="2011-02" db="EMBL/GenBank/DDBJ databases">
        <title>The complete genome of Pedobacter saltans DSM 12145.</title>
        <authorList>
            <consortium name="US DOE Joint Genome Institute (JGI-PGF)"/>
            <person name="Lucas S."/>
            <person name="Copeland A."/>
            <person name="Lapidus A."/>
            <person name="Bruce D."/>
            <person name="Goodwin L."/>
            <person name="Pitluck S."/>
            <person name="Kyrpides N."/>
            <person name="Mavromatis K."/>
            <person name="Pagani I."/>
            <person name="Ivanova N."/>
            <person name="Ovchinnikova G."/>
            <person name="Lu M."/>
            <person name="Detter J.C."/>
            <person name="Han C."/>
            <person name="Land M."/>
            <person name="Hauser L."/>
            <person name="Markowitz V."/>
            <person name="Cheng J.-F."/>
            <person name="Hugenholtz P."/>
            <person name="Woyke T."/>
            <person name="Wu D."/>
            <person name="Tindall B."/>
            <person name="Pomrenke H.G."/>
            <person name="Brambilla E."/>
            <person name="Klenk H.-P."/>
            <person name="Eisen J.A."/>
        </authorList>
    </citation>
    <scope>NUCLEOTIDE SEQUENCE [LARGE SCALE GENOMIC DNA]</scope>
    <source>
        <strain evidence="4">ATCC 51119 / DSM 12145 / JCM 21818 / LMG 10337 / NBRC 100064 / NCIMB 13643</strain>
    </source>
</reference>
<proteinExistence type="predicted"/>
<feature type="transmembrane region" description="Helical" evidence="1">
    <location>
        <begin position="119"/>
        <end position="140"/>
    </location>
</feature>
<feature type="transmembrane region" description="Helical" evidence="1">
    <location>
        <begin position="184"/>
        <end position="202"/>
    </location>
</feature>
<feature type="transmembrane region" description="Helical" evidence="1">
    <location>
        <begin position="51"/>
        <end position="70"/>
    </location>
</feature>
<dbReference type="OrthoDB" id="594443at2"/>
<protein>
    <submittedName>
        <fullName evidence="3">Integral membrane protein</fullName>
    </submittedName>
</protein>
<evidence type="ECO:0000256" key="1">
    <source>
        <dbReference type="SAM" id="Phobius"/>
    </source>
</evidence>
<dbReference type="PANTHER" id="PTHR42208:SF1">
    <property type="entry name" value="HEAVY METAL TRANSPORTER"/>
    <property type="match status" value="1"/>
</dbReference>
<organism evidence="3 4">
    <name type="scientific">Pseudopedobacter saltans (strain ATCC 51119 / DSM 12145 / JCM 21818 / CCUG 39354 / LMG 10337 / NBRC 100064 / NCIMB 13643)</name>
    <name type="common">Pedobacter saltans</name>
    <dbReference type="NCBI Taxonomy" id="762903"/>
    <lineage>
        <taxon>Bacteria</taxon>
        <taxon>Pseudomonadati</taxon>
        <taxon>Bacteroidota</taxon>
        <taxon>Sphingobacteriia</taxon>
        <taxon>Sphingobacteriales</taxon>
        <taxon>Sphingobacteriaceae</taxon>
        <taxon>Pseudopedobacter</taxon>
    </lineage>
</organism>
<keyword evidence="1" id="KW-0812">Transmembrane</keyword>
<dbReference type="PANTHER" id="PTHR42208">
    <property type="entry name" value="HEAVY METAL TRANSPORTER-RELATED"/>
    <property type="match status" value="1"/>
</dbReference>
<feature type="domain" description="Urease accessory protein UreH-like transmembrane" evidence="2">
    <location>
        <begin position="7"/>
        <end position="199"/>
    </location>
</feature>
<keyword evidence="4" id="KW-1185">Reference proteome</keyword>
<dbReference type="HOGENOM" id="CLU_032635_1_0_10"/>
<sequence>MNHLQLAFIIGLFGSLHCVGMCGPLAFAIPNTGSSRWRLVLNKFIYQIGRAFSYAILGFLIGIIGKKLWIAGFQQTLSVLCGAFIVVYSIIRLIPLRRKFNSNFSIINDWISKAIQKRYGHFVVGLLNGILPCAFVYVALATAVNTTSPVQSALFMFFFGLGTLPLMFSAAVGVSFAGHNLRRSINNILPILSLLLGIWFILRGSSLDIPFLSPVLTGDSAICR</sequence>
<dbReference type="AlphaFoldDB" id="F0S538"/>
<dbReference type="STRING" id="762903.Pedsa_0373"/>
<accession>F0S538</accession>
<name>F0S538_PSESL</name>